<dbReference type="Proteomes" id="UP000000254">
    <property type="component" value="Chromosome"/>
</dbReference>
<evidence type="ECO:0000313" key="3">
    <source>
        <dbReference type="Proteomes" id="UP000000254"/>
    </source>
</evidence>
<keyword evidence="3" id="KW-1185">Reference proteome</keyword>
<dbReference type="InterPro" id="IPR032466">
    <property type="entry name" value="Metal_Hydrolase"/>
</dbReference>
<dbReference type="GO" id="GO:0004038">
    <property type="term" value="F:allantoinase activity"/>
    <property type="evidence" value="ECO:0007669"/>
    <property type="project" value="UniProtKB-EC"/>
</dbReference>
<organism evidence="2 3">
    <name type="scientific">Staphylothermus marinus (strain ATCC 43588 / DSM 3639 / JCM 9404 / F1)</name>
    <dbReference type="NCBI Taxonomy" id="399550"/>
    <lineage>
        <taxon>Archaea</taxon>
        <taxon>Thermoproteota</taxon>
        <taxon>Thermoprotei</taxon>
        <taxon>Desulfurococcales</taxon>
        <taxon>Desulfurococcaceae</taxon>
        <taxon>Staphylothermus</taxon>
    </lineage>
</organism>
<accession>A3DKS9</accession>
<dbReference type="GO" id="GO:0006145">
    <property type="term" value="P:purine nucleobase catabolic process"/>
    <property type="evidence" value="ECO:0007669"/>
    <property type="project" value="TreeGrafter"/>
</dbReference>
<dbReference type="GO" id="GO:0005737">
    <property type="term" value="C:cytoplasm"/>
    <property type="evidence" value="ECO:0007669"/>
    <property type="project" value="TreeGrafter"/>
</dbReference>
<proteinExistence type="predicted"/>
<feature type="domain" description="Amidohydrolase-related" evidence="1">
    <location>
        <begin position="50"/>
        <end position="419"/>
    </location>
</feature>
<dbReference type="Pfam" id="PF01979">
    <property type="entry name" value="Amidohydro_1"/>
    <property type="match status" value="1"/>
</dbReference>
<dbReference type="NCBIfam" id="TIGR00857">
    <property type="entry name" value="pyrC_multi"/>
    <property type="match status" value="1"/>
</dbReference>
<dbReference type="InterPro" id="IPR006680">
    <property type="entry name" value="Amidohydro-rel"/>
</dbReference>
<keyword evidence="2" id="KW-0378">Hydrolase</keyword>
<dbReference type="Gene3D" id="2.30.40.10">
    <property type="entry name" value="Urease, subunit C, domain 1"/>
    <property type="match status" value="1"/>
</dbReference>
<dbReference type="RefSeq" id="WP_011838430.1">
    <property type="nucleotide sequence ID" value="NC_009033.1"/>
</dbReference>
<dbReference type="Gene3D" id="3.20.20.140">
    <property type="entry name" value="Metal-dependent hydrolases"/>
    <property type="match status" value="1"/>
</dbReference>
<dbReference type="EMBL" id="CP000575">
    <property type="protein sequence ID" value="ABN69239.1"/>
    <property type="molecule type" value="Genomic_DNA"/>
</dbReference>
<dbReference type="OrthoDB" id="24954at2157"/>
<evidence type="ECO:0000259" key="1">
    <source>
        <dbReference type="Pfam" id="PF01979"/>
    </source>
</evidence>
<dbReference type="InterPro" id="IPR050138">
    <property type="entry name" value="DHOase/Allantoinase_Hydrolase"/>
</dbReference>
<protein>
    <submittedName>
        <fullName evidence="2">Amidohydrolase</fullName>
        <ecNumber evidence="2">3.5.2.5</ecNumber>
    </submittedName>
</protein>
<gene>
    <name evidence="2" type="ordered locus">Smar_0126</name>
</gene>
<evidence type="ECO:0000313" key="2">
    <source>
        <dbReference type="EMBL" id="ABN69239.1"/>
    </source>
</evidence>
<reference evidence="2 3" key="2">
    <citation type="journal article" date="2009" name="Stand. Genomic Sci.">
        <title>Complete genome sequence of Staphylothermus marinus Stetter and Fiala 1986 type strain F1.</title>
        <authorList>
            <person name="Anderson I.J."/>
            <person name="Sun H."/>
            <person name="Lapidus A."/>
            <person name="Copeland A."/>
            <person name="Glavina Del Rio T."/>
            <person name="Tice H."/>
            <person name="Dalin E."/>
            <person name="Lucas S."/>
            <person name="Barry K."/>
            <person name="Land M."/>
            <person name="Richardson P."/>
            <person name="Huber H."/>
            <person name="Kyrpides N.C."/>
        </authorList>
    </citation>
    <scope>NUCLEOTIDE SEQUENCE [LARGE SCALE GENOMIC DNA]</scope>
    <source>
        <strain evidence="3">ATCC 43588 / DSM 3639 / JCM 9404 / F1</strain>
    </source>
</reference>
<dbReference type="SUPFAM" id="SSF51556">
    <property type="entry name" value="Metallo-dependent hydrolases"/>
    <property type="match status" value="1"/>
</dbReference>
<dbReference type="eggNOG" id="arCOG00689">
    <property type="taxonomic scope" value="Archaea"/>
</dbReference>
<reference evidence="3" key="1">
    <citation type="journal article" date="2009" name="BMC Genomics">
        <title>The complete genome sequence of Staphylothermus marinus reveals differences in sulfur metabolism among heterotrophic Crenarchaeota.</title>
        <authorList>
            <person name="Anderson I.J."/>
            <person name="Dharmarajan L."/>
            <person name="Rodriguez J."/>
            <person name="Hooper S."/>
            <person name="Porat I."/>
            <person name="Ulrich L.E."/>
            <person name="Elkins J.G."/>
            <person name="Mavromatis K."/>
            <person name="Sun H."/>
            <person name="Land M."/>
            <person name="Lapidus A."/>
            <person name="Lucas S."/>
            <person name="Barry K."/>
            <person name="Huber H."/>
            <person name="Zhulin I.B."/>
            <person name="Whitman W.B."/>
            <person name="Mukhopadhyay B."/>
            <person name="Woese C."/>
            <person name="Bristow J."/>
            <person name="Kyrpides N."/>
        </authorList>
    </citation>
    <scope>NUCLEOTIDE SEQUENCE [LARGE SCALE GENOMIC DNA]</scope>
    <source>
        <strain evidence="3">ATCC 43588 / DSM 3639 / JCM 9404 / F1</strain>
    </source>
</reference>
<sequence>MRIGIRDAKVWIGDGFTEAFILVEDGKITSISKKQIRDVDELLDAYGQPIIPGGIDIHAHVYDPEYTMNEDWESGSLAAAYGGITSIYDMPLRVYVDNKDIVKKKIDEAKKHSYINYGIHAGFMNASNKDKIPELADMGIKGYKVFTARPFKAEETALGDIFELVRDVNGIVIAHAEDDGLIEYGYKRYKERDDIVAYHMHRSGYSEAAAIMRLGYYALETEAPLHIAHVSSSEGIEAIKFLRRKGTRITAETCPHFLYFTREDSKKYGAYLKLAPTLKTEHDREALWKALAEGQIETYVSDNAPAPRELKETNVWSAWGGIPNLEIMGPFLFTFGVLKRIITFDRFIDVFSRNPAKIMDIYPEKGELAIGSDADLVVLETRRAKVISASDHHHKVDWTPWEGMELFGAPIHVIVNGEIIIKEGQLVGKPGKGKYLSKKTRKRGWFI</sequence>
<dbReference type="SUPFAM" id="SSF51338">
    <property type="entry name" value="Composite domain of metallo-dependent hydrolases"/>
    <property type="match status" value="2"/>
</dbReference>
<dbReference type="PANTHER" id="PTHR43668">
    <property type="entry name" value="ALLANTOINASE"/>
    <property type="match status" value="1"/>
</dbReference>
<dbReference type="EC" id="3.5.2.5" evidence="2"/>
<dbReference type="GeneID" id="4907033"/>
<dbReference type="KEGG" id="smr:Smar_0126"/>
<dbReference type="PANTHER" id="PTHR43668:SF2">
    <property type="entry name" value="ALLANTOINASE"/>
    <property type="match status" value="1"/>
</dbReference>
<dbReference type="STRING" id="399550.Smar_0126"/>
<dbReference type="HOGENOM" id="CLU_015572_1_1_2"/>
<dbReference type="InterPro" id="IPR011059">
    <property type="entry name" value="Metal-dep_hydrolase_composite"/>
</dbReference>
<dbReference type="AlphaFoldDB" id="A3DKS9"/>
<name>A3DKS9_STAMF</name>